<organism evidence="2 3">
    <name type="scientific">Mytilus edulis</name>
    <name type="common">Blue mussel</name>
    <dbReference type="NCBI Taxonomy" id="6550"/>
    <lineage>
        <taxon>Eukaryota</taxon>
        <taxon>Metazoa</taxon>
        <taxon>Spiralia</taxon>
        <taxon>Lophotrochozoa</taxon>
        <taxon>Mollusca</taxon>
        <taxon>Bivalvia</taxon>
        <taxon>Autobranchia</taxon>
        <taxon>Pteriomorphia</taxon>
        <taxon>Mytilida</taxon>
        <taxon>Mytiloidea</taxon>
        <taxon>Mytilidae</taxon>
        <taxon>Mytilinae</taxon>
        <taxon>Mytilus</taxon>
    </lineage>
</organism>
<name>A0A8S3Q1T3_MYTED</name>
<keyword evidence="1" id="KW-0472">Membrane</keyword>
<protein>
    <submittedName>
        <fullName evidence="2">Uncharacterized protein</fullName>
    </submittedName>
</protein>
<keyword evidence="1" id="KW-0812">Transmembrane</keyword>
<dbReference type="AlphaFoldDB" id="A0A8S3Q1T3"/>
<evidence type="ECO:0000313" key="2">
    <source>
        <dbReference type="EMBL" id="CAG2190732.1"/>
    </source>
</evidence>
<dbReference type="EMBL" id="CAJPWZ010000341">
    <property type="protein sequence ID" value="CAG2190732.1"/>
    <property type="molecule type" value="Genomic_DNA"/>
</dbReference>
<feature type="transmembrane region" description="Helical" evidence="1">
    <location>
        <begin position="185"/>
        <end position="207"/>
    </location>
</feature>
<evidence type="ECO:0000256" key="1">
    <source>
        <dbReference type="SAM" id="Phobius"/>
    </source>
</evidence>
<proteinExistence type="predicted"/>
<reference evidence="2" key="1">
    <citation type="submission" date="2021-03" db="EMBL/GenBank/DDBJ databases">
        <authorList>
            <person name="Bekaert M."/>
        </authorList>
    </citation>
    <scope>NUCLEOTIDE SEQUENCE</scope>
</reference>
<gene>
    <name evidence="2" type="ORF">MEDL_6015</name>
</gene>
<sequence length="216" mass="24554">MWTKGNDKTQLTLGLSSNDTEKYKPSLSKDSYSLKITNFSIDDLDNYNCQFGFQSTSYKLSLDNRFAYIPGNDDIFPNVSHGRGILNVTIRISKVYPDPECEISVQDYNLTNKVRTIPHRSSQLYAAVFTSSWMFPSEEINCTIVLELNCTLSTTQFYHQKKVTTCEENDNRYSTITDGAEHATIIAIVVVVVVFGIVALLFVIYIWKSKLRNPSE</sequence>
<comment type="caution">
    <text evidence="2">The sequence shown here is derived from an EMBL/GenBank/DDBJ whole genome shotgun (WGS) entry which is preliminary data.</text>
</comment>
<keyword evidence="3" id="KW-1185">Reference proteome</keyword>
<accession>A0A8S3Q1T3</accession>
<dbReference type="Proteomes" id="UP000683360">
    <property type="component" value="Unassembled WGS sequence"/>
</dbReference>
<keyword evidence="1" id="KW-1133">Transmembrane helix</keyword>
<evidence type="ECO:0000313" key="3">
    <source>
        <dbReference type="Proteomes" id="UP000683360"/>
    </source>
</evidence>